<dbReference type="Proteomes" id="UP000187203">
    <property type="component" value="Unassembled WGS sequence"/>
</dbReference>
<accession>A0A1R3JNB2</accession>
<evidence type="ECO:0000313" key="2">
    <source>
        <dbReference type="Proteomes" id="UP000187203"/>
    </source>
</evidence>
<comment type="caution">
    <text evidence="1">The sequence shown here is derived from an EMBL/GenBank/DDBJ whole genome shotgun (WGS) entry which is preliminary data.</text>
</comment>
<keyword evidence="2" id="KW-1185">Reference proteome</keyword>
<sequence length="50" mass="5419">MDYGIESFSKTITPYSGAGGHLKLLSNNLGAILVEISPYGDQMKRSSQKD</sequence>
<reference evidence="2" key="1">
    <citation type="submission" date="2013-09" db="EMBL/GenBank/DDBJ databases">
        <title>Corchorus olitorius genome sequencing.</title>
        <authorList>
            <person name="Alam M."/>
            <person name="Haque M.S."/>
            <person name="Islam M.S."/>
            <person name="Emdad E.M."/>
            <person name="Islam M.M."/>
            <person name="Ahmed B."/>
            <person name="Halim A."/>
            <person name="Hossen Q.M.M."/>
            <person name="Hossain M.Z."/>
            <person name="Ahmed R."/>
            <person name="Khan M.M."/>
            <person name="Islam R."/>
            <person name="Rashid M.M."/>
            <person name="Khan S.A."/>
            <person name="Rahman M.S."/>
            <person name="Alam M."/>
            <person name="Yahiya A.S."/>
            <person name="Khan M.S."/>
            <person name="Azam M.S."/>
            <person name="Haque T."/>
            <person name="Lashkar M.Z.H."/>
            <person name="Akhand A.I."/>
            <person name="Morshed G."/>
            <person name="Roy S."/>
            <person name="Uddin K.S."/>
            <person name="Rabeya T."/>
            <person name="Hossain A.S."/>
            <person name="Chowdhury A."/>
            <person name="Snigdha A.R."/>
            <person name="Mortoza M.S."/>
            <person name="Matin S.A."/>
            <person name="Hoque S.M.E."/>
            <person name="Islam M.K."/>
            <person name="Roy D.K."/>
            <person name="Haider R."/>
            <person name="Moosa M.M."/>
            <person name="Elias S.M."/>
            <person name="Hasan A.M."/>
            <person name="Jahan S."/>
            <person name="Shafiuddin M."/>
            <person name="Mahmood N."/>
            <person name="Shommy N.S."/>
        </authorList>
    </citation>
    <scope>NUCLEOTIDE SEQUENCE [LARGE SCALE GENOMIC DNA]</scope>
    <source>
        <strain evidence="2">cv. O-4</strain>
    </source>
</reference>
<organism evidence="1 2">
    <name type="scientific">Corchorus olitorius</name>
    <dbReference type="NCBI Taxonomy" id="93759"/>
    <lineage>
        <taxon>Eukaryota</taxon>
        <taxon>Viridiplantae</taxon>
        <taxon>Streptophyta</taxon>
        <taxon>Embryophyta</taxon>
        <taxon>Tracheophyta</taxon>
        <taxon>Spermatophyta</taxon>
        <taxon>Magnoliopsida</taxon>
        <taxon>eudicotyledons</taxon>
        <taxon>Gunneridae</taxon>
        <taxon>Pentapetalae</taxon>
        <taxon>rosids</taxon>
        <taxon>malvids</taxon>
        <taxon>Malvales</taxon>
        <taxon>Malvaceae</taxon>
        <taxon>Grewioideae</taxon>
        <taxon>Apeibeae</taxon>
        <taxon>Corchorus</taxon>
    </lineage>
</organism>
<protein>
    <submittedName>
        <fullName evidence="1">Uncharacterized protein</fullName>
    </submittedName>
</protein>
<proteinExistence type="predicted"/>
<dbReference type="EMBL" id="AWUE01015661">
    <property type="protein sequence ID" value="OMO96325.1"/>
    <property type="molecule type" value="Genomic_DNA"/>
</dbReference>
<dbReference type="AlphaFoldDB" id="A0A1R3JNB2"/>
<evidence type="ECO:0000313" key="1">
    <source>
        <dbReference type="EMBL" id="OMO96325.1"/>
    </source>
</evidence>
<gene>
    <name evidence="1" type="ORF">COLO4_15339</name>
</gene>
<name>A0A1R3JNB2_9ROSI</name>